<name>A0A2N5SE12_9BASI</name>
<dbReference type="AlphaFoldDB" id="A0A2N5SE12"/>
<dbReference type="Proteomes" id="UP000235392">
    <property type="component" value="Unassembled WGS sequence"/>
</dbReference>
<proteinExistence type="predicted"/>
<reference evidence="2 3" key="1">
    <citation type="submission" date="2017-11" db="EMBL/GenBank/DDBJ databases">
        <title>De novo assembly and phasing of dikaryotic genomes from two isolates of Puccinia coronata f. sp. avenae, the causal agent of oat crown rust.</title>
        <authorList>
            <person name="Miller M.E."/>
            <person name="Zhang Y."/>
            <person name="Omidvar V."/>
            <person name="Sperschneider J."/>
            <person name="Schwessinger B."/>
            <person name="Raley C."/>
            <person name="Palmer J.M."/>
            <person name="Garnica D."/>
            <person name="Upadhyaya N."/>
            <person name="Rathjen J."/>
            <person name="Taylor J.M."/>
            <person name="Park R.F."/>
            <person name="Dodds P.N."/>
            <person name="Hirsch C.D."/>
            <person name="Kianian S.F."/>
            <person name="Figueroa M."/>
        </authorList>
    </citation>
    <scope>NUCLEOTIDE SEQUENCE [LARGE SCALE GENOMIC DNA]</scope>
    <source>
        <strain evidence="2">12SD80</strain>
    </source>
</reference>
<gene>
    <name evidence="2" type="ORF">PCASD_24654</name>
</gene>
<evidence type="ECO:0000313" key="2">
    <source>
        <dbReference type="EMBL" id="PLW11439.1"/>
    </source>
</evidence>
<sequence length="318" mass="35367">MFHGTWGYIHTINPELLKDVNPDDLKAKTVVESIKKLANLDVDPLIFMLSPEDSNQFKAVIKSQLAQALMGYIAATDDGTTDSVILNPPPVDPIKQKKPDINMLKLMVASDNSSSGIGDVLSSIIGQTNLDDHEFFARLQLMEGDLGTCLNLESLRALRKPSAYDEGSLSKVFMFLGAAHTLWNVSQAIYLMHCGNPKDLTDLGAWRTLASLRLPSNKPLPKNNFTLMIKNIQKIHKASLIQCLLLTMNLSINTLPDEKLKLSPASLNDIIDRCYTTYFGNQSIKKALESKEPGYYNLLLRLRDFTTIVEANRAMKAD</sequence>
<feature type="domain" description="DUF6589" evidence="1">
    <location>
        <begin position="45"/>
        <end position="317"/>
    </location>
</feature>
<evidence type="ECO:0000313" key="3">
    <source>
        <dbReference type="Proteomes" id="UP000235392"/>
    </source>
</evidence>
<dbReference type="Pfam" id="PF20231">
    <property type="entry name" value="DUF6589"/>
    <property type="match status" value="1"/>
</dbReference>
<dbReference type="EMBL" id="PGCI01000923">
    <property type="protein sequence ID" value="PLW11439.1"/>
    <property type="molecule type" value="Genomic_DNA"/>
</dbReference>
<evidence type="ECO:0000259" key="1">
    <source>
        <dbReference type="Pfam" id="PF20231"/>
    </source>
</evidence>
<dbReference type="InterPro" id="IPR046496">
    <property type="entry name" value="DUF6589"/>
</dbReference>
<comment type="caution">
    <text evidence="2">The sequence shown here is derived from an EMBL/GenBank/DDBJ whole genome shotgun (WGS) entry which is preliminary data.</text>
</comment>
<accession>A0A2N5SE12</accession>
<organism evidence="2 3">
    <name type="scientific">Puccinia coronata f. sp. avenae</name>
    <dbReference type="NCBI Taxonomy" id="200324"/>
    <lineage>
        <taxon>Eukaryota</taxon>
        <taxon>Fungi</taxon>
        <taxon>Dikarya</taxon>
        <taxon>Basidiomycota</taxon>
        <taxon>Pucciniomycotina</taxon>
        <taxon>Pucciniomycetes</taxon>
        <taxon>Pucciniales</taxon>
        <taxon>Pucciniaceae</taxon>
        <taxon>Puccinia</taxon>
    </lineage>
</organism>
<protein>
    <recommendedName>
        <fullName evidence="1">DUF6589 domain-containing protein</fullName>
    </recommendedName>
</protein>